<dbReference type="PROSITE" id="PS50850">
    <property type="entry name" value="MFS"/>
    <property type="match status" value="1"/>
</dbReference>
<evidence type="ECO:0000256" key="3">
    <source>
        <dbReference type="ARBA" id="ARBA00022448"/>
    </source>
</evidence>
<keyword evidence="6 8" id="KW-1133">Transmembrane helix</keyword>
<comment type="caution">
    <text evidence="10">The sequence shown here is derived from an EMBL/GenBank/DDBJ whole genome shotgun (WGS) entry which is preliminary data.</text>
</comment>
<dbReference type="InterPro" id="IPR011701">
    <property type="entry name" value="MFS"/>
</dbReference>
<evidence type="ECO:0000256" key="1">
    <source>
        <dbReference type="ARBA" id="ARBA00004651"/>
    </source>
</evidence>
<dbReference type="SUPFAM" id="SSF103473">
    <property type="entry name" value="MFS general substrate transporter"/>
    <property type="match status" value="1"/>
</dbReference>
<dbReference type="Gene3D" id="1.20.1720.10">
    <property type="entry name" value="Multidrug resistance protein D"/>
    <property type="match status" value="1"/>
</dbReference>
<comment type="similarity">
    <text evidence="2">Belongs to the major facilitator superfamily. EmrB family.</text>
</comment>
<comment type="subcellular location">
    <subcellularLocation>
        <location evidence="1">Cell membrane</location>
        <topology evidence="1">Multi-pass membrane protein</topology>
    </subcellularLocation>
</comment>
<dbReference type="GO" id="GO:0005886">
    <property type="term" value="C:plasma membrane"/>
    <property type="evidence" value="ECO:0007669"/>
    <property type="project" value="UniProtKB-SubCell"/>
</dbReference>
<feature type="transmembrane region" description="Helical" evidence="8">
    <location>
        <begin position="502"/>
        <end position="520"/>
    </location>
</feature>
<dbReference type="Gene3D" id="1.20.1250.20">
    <property type="entry name" value="MFS general substrate transporter like domains"/>
    <property type="match status" value="1"/>
</dbReference>
<evidence type="ECO:0000259" key="9">
    <source>
        <dbReference type="PROSITE" id="PS50850"/>
    </source>
</evidence>
<feature type="transmembrane region" description="Helical" evidence="8">
    <location>
        <begin position="122"/>
        <end position="143"/>
    </location>
</feature>
<feature type="transmembrane region" description="Helical" evidence="8">
    <location>
        <begin position="217"/>
        <end position="236"/>
    </location>
</feature>
<keyword evidence="7 8" id="KW-0472">Membrane</keyword>
<keyword evidence="4" id="KW-1003">Cell membrane</keyword>
<feature type="domain" description="Major facilitator superfamily (MFS) profile" evidence="9">
    <location>
        <begin position="31"/>
        <end position="525"/>
    </location>
</feature>
<dbReference type="AlphaFoldDB" id="A0A937VZT7"/>
<feature type="transmembrane region" description="Helical" evidence="8">
    <location>
        <begin position="29"/>
        <end position="49"/>
    </location>
</feature>
<feature type="transmembrane region" description="Helical" evidence="8">
    <location>
        <begin position="275"/>
        <end position="294"/>
    </location>
</feature>
<feature type="transmembrane region" description="Helical" evidence="8">
    <location>
        <begin position="350"/>
        <end position="369"/>
    </location>
</feature>
<protein>
    <submittedName>
        <fullName evidence="10">DHA2 family efflux MFS transporter permease subunit</fullName>
    </submittedName>
</protein>
<feature type="transmembrane region" description="Helical" evidence="8">
    <location>
        <begin position="314"/>
        <end position="338"/>
    </location>
</feature>
<keyword evidence="3" id="KW-0813">Transport</keyword>
<sequence>MASSPRQALTATTPRAPTIAQARTPSAPWAISLSIILGCLTHSVMMGSINIAVPTMMTSLRADVAQIQWVLTAFMIARTVVMPTLGWLGGWLGNRRLYLISLCTYLVSSMLCGLSWNLETMICFRVLQGMSAGYLTPLGMAILHETYPQGKRGMAMGMFMAGMSFGPALGPSLGGYLVEHLSWRAVFYINLPIGLIALAGSVLVTLPEGERRQSKELDLLGLMTMTTFVVTLLLAVSQARTYGWGSTYILMLLLIAGSSLLAFVVAELTCEAPMVSLQVFGNAQFVLGALANFFESFTNFSMMFLTALFLQQGLGFTASYAGEIMLPAACIWGLTSLYTGRLSDRVEGRWLIVLGSLSQALVLSLFLTVTPWSSAWTIAGLLMLRSLTRGFIQSPIMAVTMATLPAHQVRLGVGLRGLLNSLGGTFGIAFAGIVLQDRLAVRTLGLTENQALDSPEHQQLVELTRLQLLQAGEEPSQVSIQIAAQLSRWLGQEASSLAYQDMFLLTSAVVLLTAIPVLWLRQQRSR</sequence>
<feature type="transmembrane region" description="Helical" evidence="8">
    <location>
        <begin position="155"/>
        <end position="173"/>
    </location>
</feature>
<evidence type="ECO:0000256" key="5">
    <source>
        <dbReference type="ARBA" id="ARBA00022692"/>
    </source>
</evidence>
<dbReference type="InterPro" id="IPR020846">
    <property type="entry name" value="MFS_dom"/>
</dbReference>
<dbReference type="PANTHER" id="PTHR42718:SF9">
    <property type="entry name" value="MAJOR FACILITATOR SUPERFAMILY MULTIDRUG TRANSPORTER MFSC"/>
    <property type="match status" value="1"/>
</dbReference>
<dbReference type="Proteomes" id="UP000712673">
    <property type="component" value="Unassembled WGS sequence"/>
</dbReference>
<name>A0A937VZT7_UNCTE</name>
<keyword evidence="5 8" id="KW-0812">Transmembrane</keyword>
<feature type="transmembrane region" description="Helical" evidence="8">
    <location>
        <begin position="248"/>
        <end position="268"/>
    </location>
</feature>
<evidence type="ECO:0000313" key="10">
    <source>
        <dbReference type="EMBL" id="MBM3224042.1"/>
    </source>
</evidence>
<dbReference type="Pfam" id="PF07690">
    <property type="entry name" value="MFS_1"/>
    <property type="match status" value="1"/>
</dbReference>
<reference evidence="10" key="1">
    <citation type="submission" date="2019-03" db="EMBL/GenBank/DDBJ databases">
        <title>Lake Tanganyika Metagenome-Assembled Genomes (MAGs).</title>
        <authorList>
            <person name="Tran P."/>
        </authorList>
    </citation>
    <scope>NUCLEOTIDE SEQUENCE</scope>
    <source>
        <strain evidence="10">K_DeepCast_65m_m2_066</strain>
    </source>
</reference>
<evidence type="ECO:0000256" key="4">
    <source>
        <dbReference type="ARBA" id="ARBA00022475"/>
    </source>
</evidence>
<organism evidence="10 11">
    <name type="scientific">Tectimicrobiota bacterium</name>
    <dbReference type="NCBI Taxonomy" id="2528274"/>
    <lineage>
        <taxon>Bacteria</taxon>
        <taxon>Pseudomonadati</taxon>
        <taxon>Nitrospinota/Tectimicrobiota group</taxon>
        <taxon>Candidatus Tectimicrobiota</taxon>
    </lineage>
</organism>
<dbReference type="NCBIfam" id="TIGR00711">
    <property type="entry name" value="efflux_EmrB"/>
    <property type="match status" value="1"/>
</dbReference>
<dbReference type="PANTHER" id="PTHR42718">
    <property type="entry name" value="MAJOR FACILITATOR SUPERFAMILY MULTIDRUG TRANSPORTER MFSC"/>
    <property type="match status" value="1"/>
</dbReference>
<evidence type="ECO:0000256" key="7">
    <source>
        <dbReference type="ARBA" id="ARBA00023136"/>
    </source>
</evidence>
<evidence type="ECO:0000256" key="6">
    <source>
        <dbReference type="ARBA" id="ARBA00022989"/>
    </source>
</evidence>
<evidence type="ECO:0000256" key="2">
    <source>
        <dbReference type="ARBA" id="ARBA00008537"/>
    </source>
</evidence>
<dbReference type="PROSITE" id="PS00217">
    <property type="entry name" value="SUGAR_TRANSPORT_2"/>
    <property type="match status" value="1"/>
</dbReference>
<evidence type="ECO:0000313" key="11">
    <source>
        <dbReference type="Proteomes" id="UP000712673"/>
    </source>
</evidence>
<feature type="transmembrane region" description="Helical" evidence="8">
    <location>
        <begin position="69"/>
        <end position="90"/>
    </location>
</feature>
<proteinExistence type="inferred from homology"/>
<dbReference type="EMBL" id="VGLS01000248">
    <property type="protein sequence ID" value="MBM3224042.1"/>
    <property type="molecule type" value="Genomic_DNA"/>
</dbReference>
<dbReference type="InterPro" id="IPR036259">
    <property type="entry name" value="MFS_trans_sf"/>
</dbReference>
<gene>
    <name evidence="10" type="ORF">FJZ47_09600</name>
</gene>
<dbReference type="InterPro" id="IPR005829">
    <property type="entry name" value="Sugar_transporter_CS"/>
</dbReference>
<feature type="transmembrane region" description="Helical" evidence="8">
    <location>
        <begin position="97"/>
        <end position="116"/>
    </location>
</feature>
<accession>A0A937VZT7</accession>
<feature type="transmembrane region" description="Helical" evidence="8">
    <location>
        <begin position="185"/>
        <end position="205"/>
    </location>
</feature>
<evidence type="ECO:0000256" key="8">
    <source>
        <dbReference type="SAM" id="Phobius"/>
    </source>
</evidence>
<dbReference type="InterPro" id="IPR004638">
    <property type="entry name" value="EmrB-like"/>
</dbReference>
<feature type="transmembrane region" description="Helical" evidence="8">
    <location>
        <begin position="413"/>
        <end position="435"/>
    </location>
</feature>
<dbReference type="GO" id="GO:0022857">
    <property type="term" value="F:transmembrane transporter activity"/>
    <property type="evidence" value="ECO:0007669"/>
    <property type="project" value="InterPro"/>
</dbReference>